<feature type="region of interest" description="Disordered" evidence="2">
    <location>
        <begin position="1"/>
        <end position="27"/>
    </location>
</feature>
<name>A0A1I7ZQP9_9BILA</name>
<dbReference type="WBParaSite" id="L893_g28586.t1">
    <property type="protein sequence ID" value="L893_g28586.t1"/>
    <property type="gene ID" value="L893_g28586"/>
</dbReference>
<evidence type="ECO:0000313" key="4">
    <source>
        <dbReference type="WBParaSite" id="L893_g28586.t1"/>
    </source>
</evidence>
<reference evidence="4" key="1">
    <citation type="submission" date="2016-11" db="UniProtKB">
        <authorList>
            <consortium name="WormBaseParasite"/>
        </authorList>
    </citation>
    <scope>IDENTIFICATION</scope>
</reference>
<evidence type="ECO:0000313" key="3">
    <source>
        <dbReference type="Proteomes" id="UP000095287"/>
    </source>
</evidence>
<organism evidence="3 4">
    <name type="scientific">Steinernema glaseri</name>
    <dbReference type="NCBI Taxonomy" id="37863"/>
    <lineage>
        <taxon>Eukaryota</taxon>
        <taxon>Metazoa</taxon>
        <taxon>Ecdysozoa</taxon>
        <taxon>Nematoda</taxon>
        <taxon>Chromadorea</taxon>
        <taxon>Rhabditida</taxon>
        <taxon>Tylenchina</taxon>
        <taxon>Panagrolaimomorpha</taxon>
        <taxon>Strongyloidoidea</taxon>
        <taxon>Steinernematidae</taxon>
        <taxon>Steinernema</taxon>
    </lineage>
</organism>
<dbReference type="AlphaFoldDB" id="A0A1I7ZQP9"/>
<evidence type="ECO:0000256" key="1">
    <source>
        <dbReference type="SAM" id="Coils"/>
    </source>
</evidence>
<evidence type="ECO:0000256" key="2">
    <source>
        <dbReference type="SAM" id="MobiDB-lite"/>
    </source>
</evidence>
<accession>A0A1I7ZQP9</accession>
<protein>
    <submittedName>
        <fullName evidence="4">DUF2040 domain-containing protein</fullName>
    </submittedName>
</protein>
<keyword evidence="1" id="KW-0175">Coiled coil</keyword>
<keyword evidence="3" id="KW-1185">Reference proteome</keyword>
<proteinExistence type="predicted"/>
<dbReference type="Proteomes" id="UP000095287">
    <property type="component" value="Unplaced"/>
</dbReference>
<feature type="coiled-coil region" evidence="1">
    <location>
        <begin position="34"/>
        <end position="70"/>
    </location>
</feature>
<sequence length="105" mass="12136">MDRGEIVYTNIKDDDEGETKPYPGGILSPSAKKAADLAAKSAALEAAYEKEKELREIREKEAIMNQKEALKEYEAFYETFKKSTNDTHKEALKEYEAFYEKFKNR</sequence>